<name>A0ABP3Z1X3_9ACTN</name>
<organism evidence="2 3">
    <name type="scientific">Nonomuraea longicatena</name>
    <dbReference type="NCBI Taxonomy" id="83682"/>
    <lineage>
        <taxon>Bacteria</taxon>
        <taxon>Bacillati</taxon>
        <taxon>Actinomycetota</taxon>
        <taxon>Actinomycetes</taxon>
        <taxon>Streptosporangiales</taxon>
        <taxon>Streptosporangiaceae</taxon>
        <taxon>Nonomuraea</taxon>
    </lineage>
</organism>
<evidence type="ECO:0000256" key="1">
    <source>
        <dbReference type="SAM" id="Phobius"/>
    </source>
</evidence>
<sequence>MTADRHRPGYVRRRLARFVLLYALAFVTAAAIVAAFLLTR</sequence>
<accession>A0ABP3Z1X3</accession>
<gene>
    <name evidence="2" type="ORF">GCM10009560_05490</name>
</gene>
<keyword evidence="1" id="KW-1133">Transmembrane helix</keyword>
<reference evidence="3" key="1">
    <citation type="journal article" date="2019" name="Int. J. Syst. Evol. Microbiol.">
        <title>The Global Catalogue of Microorganisms (GCM) 10K type strain sequencing project: providing services to taxonomists for standard genome sequencing and annotation.</title>
        <authorList>
            <consortium name="The Broad Institute Genomics Platform"/>
            <consortium name="The Broad Institute Genome Sequencing Center for Infectious Disease"/>
            <person name="Wu L."/>
            <person name="Ma J."/>
        </authorList>
    </citation>
    <scope>NUCLEOTIDE SEQUENCE [LARGE SCALE GENOMIC DNA]</scope>
    <source>
        <strain evidence="3">JCM 11136</strain>
    </source>
</reference>
<proteinExistence type="predicted"/>
<keyword evidence="1" id="KW-0812">Transmembrane</keyword>
<evidence type="ECO:0000313" key="3">
    <source>
        <dbReference type="Proteomes" id="UP001501578"/>
    </source>
</evidence>
<feature type="transmembrane region" description="Helical" evidence="1">
    <location>
        <begin position="15"/>
        <end position="38"/>
    </location>
</feature>
<keyword evidence="3" id="KW-1185">Reference proteome</keyword>
<protein>
    <submittedName>
        <fullName evidence="2">Uncharacterized protein</fullName>
    </submittedName>
</protein>
<keyword evidence="1" id="KW-0472">Membrane</keyword>
<evidence type="ECO:0000313" key="2">
    <source>
        <dbReference type="EMBL" id="GAA0913428.1"/>
    </source>
</evidence>
<dbReference type="RefSeq" id="WP_343948038.1">
    <property type="nucleotide sequence ID" value="NZ_BAAAHQ010000001.1"/>
</dbReference>
<comment type="caution">
    <text evidence="2">The sequence shown here is derived from an EMBL/GenBank/DDBJ whole genome shotgun (WGS) entry which is preliminary data.</text>
</comment>
<dbReference type="Proteomes" id="UP001501578">
    <property type="component" value="Unassembled WGS sequence"/>
</dbReference>
<dbReference type="EMBL" id="BAAAHQ010000001">
    <property type="protein sequence ID" value="GAA0913428.1"/>
    <property type="molecule type" value="Genomic_DNA"/>
</dbReference>